<sequence>MWRWAGTRRIWHAETVTEQPWPGAGDPGSPPQDSGYPPPPFPPPYQPYPQYAAGYDPSAPYGRHPVTGQPYSDKSKTVAGLLQLLGLFGFVGVGRIYAGHVGLGVAQLLVGWVTCGLGAWVWGIIDAVLILTDKVTDPQGRPLRD</sequence>
<evidence type="ECO:0000313" key="9">
    <source>
        <dbReference type="Proteomes" id="UP000051677"/>
    </source>
</evidence>
<proteinExistence type="predicted"/>
<feature type="transmembrane region" description="Helical" evidence="6">
    <location>
        <begin position="109"/>
        <end position="131"/>
    </location>
</feature>
<keyword evidence="4 6" id="KW-0472">Membrane</keyword>
<dbReference type="STRING" id="1778.A9W97_12485"/>
<evidence type="ECO:0000259" key="7">
    <source>
        <dbReference type="Pfam" id="PF05154"/>
    </source>
</evidence>
<dbReference type="OrthoDB" id="2004788at2"/>
<dbReference type="RefSeq" id="WP_055580258.1">
    <property type="nucleotide sequence ID" value="NZ_LKTM01000342.1"/>
</dbReference>
<dbReference type="AlphaFoldDB" id="A0A0Q2QAM4"/>
<dbReference type="Pfam" id="PF05154">
    <property type="entry name" value="TM2"/>
    <property type="match status" value="1"/>
</dbReference>
<evidence type="ECO:0000256" key="6">
    <source>
        <dbReference type="SAM" id="Phobius"/>
    </source>
</evidence>
<reference evidence="8 9" key="1">
    <citation type="submission" date="2015-10" db="EMBL/GenBank/DDBJ databases">
        <title>Mycobacterium gordonae draft genome assembly.</title>
        <authorList>
            <person name="Ustinova V."/>
            <person name="Smirnova T."/>
            <person name="Blagodatskikh K."/>
            <person name="Varlamov D."/>
            <person name="Larionova E."/>
            <person name="Chernousova L."/>
        </authorList>
    </citation>
    <scope>NUCLEOTIDE SEQUENCE [LARGE SCALE GENOMIC DNA]</scope>
    <source>
        <strain evidence="8 9">CTRI 14-8773</strain>
    </source>
</reference>
<dbReference type="Proteomes" id="UP000051677">
    <property type="component" value="Unassembled WGS sequence"/>
</dbReference>
<evidence type="ECO:0000256" key="4">
    <source>
        <dbReference type="ARBA" id="ARBA00023136"/>
    </source>
</evidence>
<accession>A0A0Q2QAM4</accession>
<protein>
    <recommendedName>
        <fullName evidence="7">TM2 domain-containing protein</fullName>
    </recommendedName>
</protein>
<evidence type="ECO:0000256" key="5">
    <source>
        <dbReference type="SAM" id="MobiDB-lite"/>
    </source>
</evidence>
<keyword evidence="2 6" id="KW-0812">Transmembrane</keyword>
<dbReference type="GO" id="GO:0016020">
    <property type="term" value="C:membrane"/>
    <property type="evidence" value="ECO:0007669"/>
    <property type="project" value="UniProtKB-SubCell"/>
</dbReference>
<feature type="region of interest" description="Disordered" evidence="5">
    <location>
        <begin position="13"/>
        <end position="70"/>
    </location>
</feature>
<dbReference type="EMBL" id="LKTM01000342">
    <property type="protein sequence ID" value="KQH76845.1"/>
    <property type="molecule type" value="Genomic_DNA"/>
</dbReference>
<evidence type="ECO:0000313" key="8">
    <source>
        <dbReference type="EMBL" id="KQH76845.1"/>
    </source>
</evidence>
<feature type="domain" description="TM2" evidence="7">
    <location>
        <begin position="73"/>
        <end position="127"/>
    </location>
</feature>
<evidence type="ECO:0000256" key="2">
    <source>
        <dbReference type="ARBA" id="ARBA00022692"/>
    </source>
</evidence>
<gene>
    <name evidence="8" type="ORF">AO501_23400</name>
</gene>
<feature type="compositionally biased region" description="Low complexity" evidence="5">
    <location>
        <begin position="48"/>
        <end position="57"/>
    </location>
</feature>
<feature type="compositionally biased region" description="Pro residues" evidence="5">
    <location>
        <begin position="36"/>
        <end position="47"/>
    </location>
</feature>
<keyword evidence="3 6" id="KW-1133">Transmembrane helix</keyword>
<name>A0A0Q2QAM4_MYCGO</name>
<organism evidence="8 9">
    <name type="scientific">Mycobacterium gordonae</name>
    <dbReference type="NCBI Taxonomy" id="1778"/>
    <lineage>
        <taxon>Bacteria</taxon>
        <taxon>Bacillati</taxon>
        <taxon>Actinomycetota</taxon>
        <taxon>Actinomycetes</taxon>
        <taxon>Mycobacteriales</taxon>
        <taxon>Mycobacteriaceae</taxon>
        <taxon>Mycobacterium</taxon>
    </lineage>
</organism>
<evidence type="ECO:0000256" key="3">
    <source>
        <dbReference type="ARBA" id="ARBA00022989"/>
    </source>
</evidence>
<evidence type="ECO:0000256" key="1">
    <source>
        <dbReference type="ARBA" id="ARBA00004141"/>
    </source>
</evidence>
<comment type="subcellular location">
    <subcellularLocation>
        <location evidence="1">Membrane</location>
        <topology evidence="1">Multi-pass membrane protein</topology>
    </subcellularLocation>
</comment>
<comment type="caution">
    <text evidence="8">The sequence shown here is derived from an EMBL/GenBank/DDBJ whole genome shotgun (WGS) entry which is preliminary data.</text>
</comment>
<dbReference type="InterPro" id="IPR007829">
    <property type="entry name" value="TM2"/>
</dbReference>
<feature type="transmembrane region" description="Helical" evidence="6">
    <location>
        <begin position="78"/>
        <end position="97"/>
    </location>
</feature>